<dbReference type="InterPro" id="IPR029787">
    <property type="entry name" value="Nucleotide_cyclase"/>
</dbReference>
<dbReference type="EC" id="4.6.1.1" evidence="8"/>
<keyword evidence="3 6" id="KW-0812">Transmembrane</keyword>
<dbReference type="Pfam" id="PF02743">
    <property type="entry name" value="dCache_1"/>
    <property type="match status" value="1"/>
</dbReference>
<keyword evidence="2" id="KW-1003">Cell membrane</keyword>
<dbReference type="GO" id="GO:0006171">
    <property type="term" value="P:cAMP biosynthetic process"/>
    <property type="evidence" value="ECO:0007669"/>
    <property type="project" value="TreeGrafter"/>
</dbReference>
<dbReference type="PROSITE" id="PS50125">
    <property type="entry name" value="GUANYLATE_CYCLASE_2"/>
    <property type="match status" value="1"/>
</dbReference>
<proteinExistence type="predicted"/>
<dbReference type="EMBL" id="JAFICZ010000001">
    <property type="protein sequence ID" value="MBP1291252.1"/>
    <property type="molecule type" value="Genomic_DNA"/>
</dbReference>
<evidence type="ECO:0000256" key="6">
    <source>
        <dbReference type="SAM" id="Phobius"/>
    </source>
</evidence>
<dbReference type="SMART" id="SM00044">
    <property type="entry name" value="CYCc"/>
    <property type="match status" value="1"/>
</dbReference>
<dbReference type="PANTHER" id="PTHR43081:SF1">
    <property type="entry name" value="ADENYLATE CYCLASE, TERMINAL-DIFFERENTIATION SPECIFIC"/>
    <property type="match status" value="1"/>
</dbReference>
<dbReference type="AlphaFoldDB" id="A0A8I1Y267"/>
<organism evidence="8 9">
    <name type="scientific">Bradyrhizobium elkanii</name>
    <dbReference type="NCBI Taxonomy" id="29448"/>
    <lineage>
        <taxon>Bacteria</taxon>
        <taxon>Pseudomonadati</taxon>
        <taxon>Pseudomonadota</taxon>
        <taxon>Alphaproteobacteria</taxon>
        <taxon>Hyphomicrobiales</taxon>
        <taxon>Nitrobacteraceae</taxon>
        <taxon>Bradyrhizobium</taxon>
    </lineage>
</organism>
<feature type="transmembrane region" description="Helical" evidence="6">
    <location>
        <begin position="24"/>
        <end position="50"/>
    </location>
</feature>
<dbReference type="Gene3D" id="3.30.450.20">
    <property type="entry name" value="PAS domain"/>
    <property type="match status" value="1"/>
</dbReference>
<evidence type="ECO:0000313" key="8">
    <source>
        <dbReference type="EMBL" id="MBP1291252.1"/>
    </source>
</evidence>
<keyword evidence="8" id="KW-0456">Lyase</keyword>
<name>A0A8I1Y267_BRAEL</name>
<accession>A0A8I1Y267</accession>
<comment type="subcellular location">
    <subcellularLocation>
        <location evidence="1">Cell membrane</location>
        <topology evidence="1">Multi-pass membrane protein</topology>
    </subcellularLocation>
</comment>
<evidence type="ECO:0000256" key="3">
    <source>
        <dbReference type="ARBA" id="ARBA00022692"/>
    </source>
</evidence>
<dbReference type="Gene3D" id="3.30.70.1230">
    <property type="entry name" value="Nucleotide cyclase"/>
    <property type="match status" value="1"/>
</dbReference>
<protein>
    <submittedName>
        <fullName evidence="8">Adenylate cyclase</fullName>
        <ecNumber evidence="8">4.6.1.1</ecNumber>
    </submittedName>
</protein>
<dbReference type="SUPFAM" id="SSF55073">
    <property type="entry name" value="Nucleotide cyclase"/>
    <property type="match status" value="1"/>
</dbReference>
<gene>
    <name evidence="8" type="ORF">JOH49_001005</name>
</gene>
<dbReference type="InterPro" id="IPR050697">
    <property type="entry name" value="Adenylyl/Guanylyl_Cyclase_3/4"/>
</dbReference>
<dbReference type="GO" id="GO:0005886">
    <property type="term" value="C:plasma membrane"/>
    <property type="evidence" value="ECO:0007669"/>
    <property type="project" value="UniProtKB-SubCell"/>
</dbReference>
<dbReference type="Proteomes" id="UP000673383">
    <property type="component" value="Unassembled WGS sequence"/>
</dbReference>
<sequence>MNAIERPSVLERLRSPSSARTLTISIRLAVSALVLTAILLTAAASSLLWWRTAESISRQLASTINEQIVAAVRKEVSAIVNEARAAHTAVRTLFLQNVLDTREADKREFVFLSQLQSQATISWVVFGWPDGSFFAAHKLGDGHLEMMEISKTDHVGQRRMDEYQVIPGDIEFETRRFEPTDFRVTDQDWFKTGMEAKGPQWFGVVDHPIGPRPSIAFAGPIDVYQERQGVLAIIIEYTRLSRFLAQLEVGRTGTAFILGAGDELIAAPDKDADELHPAHSRIDLLPLARMALTLAGDDGRKEAWRRRLTLDGAAYEVALTPLPFTGWSLATVIPEAEFLGPVETALRRLIIGLAIGAVLAALFSAMLARSVIAAPLARVVGEIRHVESFALEQVRRHPSRLAEISSLSGAIAEMAQGLSAFRKFIPADLVRSLLRQGVEAKPGGSIQELTVMFIDVAGFTGLSERMGDRVVPLLSRYLDVASEVIVAHRGTIDKFIGDAVMAFWGAPTAQAEHAMLCCRAALACRQAIEAAGVRDDQGHPLQIRIGINSGRMLVGNVGSELRLNYTVIGDAVNVASRLEGANKHYETQILIGAETKRLVEGAMITREIDRIAVYGKTEGLAVYELIDSARETEQETKGDSGSAWIADYEEGLQSYRMRDFRGAIGCFEVVLRQRPHDHPTELMLDRCRLLEKSGVDDGWSPIVALQSK</sequence>
<dbReference type="GO" id="GO:0035556">
    <property type="term" value="P:intracellular signal transduction"/>
    <property type="evidence" value="ECO:0007669"/>
    <property type="project" value="InterPro"/>
</dbReference>
<reference evidence="8" key="1">
    <citation type="submission" date="2021-02" db="EMBL/GenBank/DDBJ databases">
        <title>Genomic Encyclopedia of Type Strains, Phase IV (KMG-V): Genome sequencing to study the core and pangenomes of soil and plant-associated prokaryotes.</title>
        <authorList>
            <person name="Whitman W."/>
        </authorList>
    </citation>
    <scope>NUCLEOTIDE SEQUENCE</scope>
    <source>
        <strain evidence="8">USDA 406</strain>
    </source>
</reference>
<dbReference type="CDD" id="cd07302">
    <property type="entry name" value="CHD"/>
    <property type="match status" value="1"/>
</dbReference>
<dbReference type="InterPro" id="IPR001054">
    <property type="entry name" value="A/G_cyclase"/>
</dbReference>
<dbReference type="Gene3D" id="6.10.340.10">
    <property type="match status" value="1"/>
</dbReference>
<keyword evidence="4 6" id="KW-1133">Transmembrane helix</keyword>
<evidence type="ECO:0000256" key="4">
    <source>
        <dbReference type="ARBA" id="ARBA00022989"/>
    </source>
</evidence>
<feature type="domain" description="Guanylate cyclase" evidence="7">
    <location>
        <begin position="450"/>
        <end position="579"/>
    </location>
</feature>
<evidence type="ECO:0000256" key="2">
    <source>
        <dbReference type="ARBA" id="ARBA00022475"/>
    </source>
</evidence>
<evidence type="ECO:0000259" key="7">
    <source>
        <dbReference type="PROSITE" id="PS50125"/>
    </source>
</evidence>
<keyword evidence="5 6" id="KW-0472">Membrane</keyword>
<dbReference type="PANTHER" id="PTHR43081">
    <property type="entry name" value="ADENYLATE CYCLASE, TERMINAL-DIFFERENTIATION SPECIFIC-RELATED"/>
    <property type="match status" value="1"/>
</dbReference>
<evidence type="ECO:0000256" key="5">
    <source>
        <dbReference type="ARBA" id="ARBA00023136"/>
    </source>
</evidence>
<evidence type="ECO:0000313" key="9">
    <source>
        <dbReference type="Proteomes" id="UP000673383"/>
    </source>
</evidence>
<dbReference type="InterPro" id="IPR033479">
    <property type="entry name" value="dCache_1"/>
</dbReference>
<evidence type="ECO:0000256" key="1">
    <source>
        <dbReference type="ARBA" id="ARBA00004651"/>
    </source>
</evidence>
<dbReference type="RefSeq" id="WP_209944026.1">
    <property type="nucleotide sequence ID" value="NZ_JAFICZ010000001.1"/>
</dbReference>
<dbReference type="Pfam" id="PF00211">
    <property type="entry name" value="Guanylate_cyc"/>
    <property type="match status" value="1"/>
</dbReference>
<comment type="caution">
    <text evidence="8">The sequence shown here is derived from an EMBL/GenBank/DDBJ whole genome shotgun (WGS) entry which is preliminary data.</text>
</comment>
<dbReference type="GO" id="GO:0004016">
    <property type="term" value="F:adenylate cyclase activity"/>
    <property type="evidence" value="ECO:0007669"/>
    <property type="project" value="UniProtKB-EC"/>
</dbReference>